<reference evidence="3" key="1">
    <citation type="submission" date="2017-08" db="EMBL/GenBank/DDBJ databases">
        <authorList>
            <person name="Varghese N."/>
            <person name="Submissions S."/>
        </authorList>
    </citation>
    <scope>NUCLEOTIDE SEQUENCE [LARGE SCALE GENOMIC DNA]</scope>
    <source>
        <strain evidence="3">DSM 4725</strain>
    </source>
</reference>
<protein>
    <recommendedName>
        <fullName evidence="4">Tyr recombinase domain-containing protein</fullName>
    </recommendedName>
</protein>
<dbReference type="RefSeq" id="WP_097194987.1">
    <property type="nucleotide sequence ID" value="NZ_OBQI01000003.1"/>
</dbReference>
<dbReference type="AlphaFoldDB" id="A0A285V5K2"/>
<dbReference type="OrthoDB" id="5182076at2"/>
<feature type="region of interest" description="Disordered" evidence="1">
    <location>
        <begin position="1"/>
        <end position="20"/>
    </location>
</feature>
<evidence type="ECO:0000313" key="3">
    <source>
        <dbReference type="Proteomes" id="UP000219435"/>
    </source>
</evidence>
<organism evidence="2 3">
    <name type="scientific">Blastococcus aggregatus</name>
    <dbReference type="NCBI Taxonomy" id="38502"/>
    <lineage>
        <taxon>Bacteria</taxon>
        <taxon>Bacillati</taxon>
        <taxon>Actinomycetota</taxon>
        <taxon>Actinomycetes</taxon>
        <taxon>Geodermatophilales</taxon>
        <taxon>Geodermatophilaceae</taxon>
        <taxon>Blastococcus</taxon>
    </lineage>
</organism>
<name>A0A285V5K2_9ACTN</name>
<gene>
    <name evidence="2" type="ORF">SAMN05660748_2117</name>
</gene>
<evidence type="ECO:0000313" key="2">
    <source>
        <dbReference type="EMBL" id="SOC49395.1"/>
    </source>
</evidence>
<keyword evidence="3" id="KW-1185">Reference proteome</keyword>
<evidence type="ECO:0008006" key="4">
    <source>
        <dbReference type="Google" id="ProtNLM"/>
    </source>
</evidence>
<sequence>MSRAWQQPLPEMPAPPPERAWRGWAVPPGYEAQWRRLADAAMELGLGPDQLAETGLDPLAAARGWKPATVALYSKVARYGGLALPRARTPEPDPLELELRPLTELRGSDPEHVRAVAWCALALSWPAPVGMFRSLRRDQVHSGARRLVVRTEDGEWSVTGALTAWHAWEEVRGRYPALAASPWVLPALRRGPGLDSRIGGRLSNQALQVTFAKHAGRTGQHLRATAPPSRQDAADVLAAAYRELSYDSFRRLSLAAGAPPVSARGVVRAARTVARASRSPRLAG</sequence>
<dbReference type="Proteomes" id="UP000219435">
    <property type="component" value="Unassembled WGS sequence"/>
</dbReference>
<evidence type="ECO:0000256" key="1">
    <source>
        <dbReference type="SAM" id="MobiDB-lite"/>
    </source>
</evidence>
<proteinExistence type="predicted"/>
<accession>A0A285V5K2</accession>
<dbReference type="EMBL" id="OBQI01000003">
    <property type="protein sequence ID" value="SOC49395.1"/>
    <property type="molecule type" value="Genomic_DNA"/>
</dbReference>